<feature type="domain" description="B30.2/SPRY" evidence="3">
    <location>
        <begin position="357"/>
        <end position="559"/>
    </location>
</feature>
<evidence type="ECO:0000259" key="3">
    <source>
        <dbReference type="PROSITE" id="PS50188"/>
    </source>
</evidence>
<sequence length="564" mass="63769">MSALQNQGASPGRTKSLHVPQPLVLPSSNPYFQKLPPLSPRSMKGFDTEYNLSPDFRRTEFPTNASTASTGSSTSSSEYLSEFQRKTSQDSNISNTEDINFFLQVVGVFRDYVTDQIQALENQFLENQKQLEILQKEQAKAEEEAQRQEVKLSRDITQLVSLLNQKQPQLKEKLKKHNGDVINEIRNQVEQCKRNMKLISGILSFAKRIRNESGESLKENAVKELKQRLTVASELPTPTLPIKPPHPSCIDSEALTELMDRISLIRPDDIKQVDQNGFPTKSVAVPVIIAAHSSDDTTSSSIMVRWQCEAKNDAMFQVNWHFSSKREDIKGQCDCTIKVYVIEDLPANCDITVRVRLAVNNGQWSDPAFFRTRPLPAKFCFDASTAHLKLKLSPDCRSVCYRGDDQQNSSPKSPARFTFALNILGNISFFSGRHYWEIQVNRDGWAVGVAYREVARNSWLGSNDASWILHYNAAKFEYKARHAGESHDINPKLESPKHYLKKVGICIDYEAGSIKFVDPLQSSILHTYTVETFREPICAAVNPFYHCNVVTLTTGLEIPQFISQ</sequence>
<gene>
    <name evidence="4" type="ORF">CVLEPA_LOCUS29138</name>
</gene>
<dbReference type="InterPro" id="IPR043136">
    <property type="entry name" value="B30.2/SPRY_sf"/>
</dbReference>
<dbReference type="Pfam" id="PF00622">
    <property type="entry name" value="SPRY"/>
    <property type="match status" value="1"/>
</dbReference>
<dbReference type="InterPro" id="IPR050617">
    <property type="entry name" value="E3_ligase_FN3/SPRY"/>
</dbReference>
<dbReference type="PANTHER" id="PTHR24099">
    <property type="entry name" value="E3 UBIQUITIN-PROTEIN LIGASE TRIM36-RELATED"/>
    <property type="match status" value="1"/>
</dbReference>
<dbReference type="Pfam" id="PF13765">
    <property type="entry name" value="PRY"/>
    <property type="match status" value="1"/>
</dbReference>
<dbReference type="PROSITE" id="PS50188">
    <property type="entry name" value="B302_SPRY"/>
    <property type="match status" value="1"/>
</dbReference>
<dbReference type="SUPFAM" id="SSF49265">
    <property type="entry name" value="Fibronectin type III"/>
    <property type="match status" value="1"/>
</dbReference>
<feature type="region of interest" description="Disordered" evidence="2">
    <location>
        <begin position="1"/>
        <end position="83"/>
    </location>
</feature>
<feature type="coiled-coil region" evidence="1">
    <location>
        <begin position="117"/>
        <end position="151"/>
    </location>
</feature>
<name>A0ABP0GW20_CLALP</name>
<evidence type="ECO:0000256" key="2">
    <source>
        <dbReference type="SAM" id="MobiDB-lite"/>
    </source>
</evidence>
<proteinExistence type="predicted"/>
<dbReference type="Gene3D" id="2.60.120.920">
    <property type="match status" value="1"/>
</dbReference>
<dbReference type="Proteomes" id="UP001642483">
    <property type="component" value="Unassembled WGS sequence"/>
</dbReference>
<keyword evidence="1" id="KW-0175">Coiled coil</keyword>
<dbReference type="InterPro" id="IPR001870">
    <property type="entry name" value="B30.2/SPRY"/>
</dbReference>
<dbReference type="PRINTS" id="PR01407">
    <property type="entry name" value="BUTYPHLNCDUF"/>
</dbReference>
<dbReference type="SMART" id="SM00589">
    <property type="entry name" value="PRY"/>
    <property type="match status" value="1"/>
</dbReference>
<evidence type="ECO:0000313" key="5">
    <source>
        <dbReference type="Proteomes" id="UP001642483"/>
    </source>
</evidence>
<dbReference type="InterPro" id="IPR013320">
    <property type="entry name" value="ConA-like_dom_sf"/>
</dbReference>
<dbReference type="InterPro" id="IPR003877">
    <property type="entry name" value="SPRY_dom"/>
</dbReference>
<dbReference type="InterPro" id="IPR003879">
    <property type="entry name" value="Butyrophylin_SPRY"/>
</dbReference>
<dbReference type="SUPFAM" id="SSF49899">
    <property type="entry name" value="Concanavalin A-like lectins/glucanases"/>
    <property type="match status" value="1"/>
</dbReference>
<organism evidence="4 5">
    <name type="scientific">Clavelina lepadiformis</name>
    <name type="common">Light-bulb sea squirt</name>
    <name type="synonym">Ascidia lepadiformis</name>
    <dbReference type="NCBI Taxonomy" id="159417"/>
    <lineage>
        <taxon>Eukaryota</taxon>
        <taxon>Metazoa</taxon>
        <taxon>Chordata</taxon>
        <taxon>Tunicata</taxon>
        <taxon>Ascidiacea</taxon>
        <taxon>Aplousobranchia</taxon>
        <taxon>Clavelinidae</taxon>
        <taxon>Clavelina</taxon>
    </lineage>
</organism>
<feature type="compositionally biased region" description="Low complexity" evidence="2">
    <location>
        <begin position="65"/>
        <end position="77"/>
    </location>
</feature>
<evidence type="ECO:0000313" key="4">
    <source>
        <dbReference type="EMBL" id="CAK8695933.1"/>
    </source>
</evidence>
<comment type="caution">
    <text evidence="4">The sequence shown here is derived from an EMBL/GenBank/DDBJ whole genome shotgun (WGS) entry which is preliminary data.</text>
</comment>
<keyword evidence="5" id="KW-1185">Reference proteome</keyword>
<reference evidence="4 5" key="1">
    <citation type="submission" date="2024-02" db="EMBL/GenBank/DDBJ databases">
        <authorList>
            <person name="Daric V."/>
            <person name="Darras S."/>
        </authorList>
    </citation>
    <scope>NUCLEOTIDE SEQUENCE [LARGE SCALE GENOMIC DNA]</scope>
</reference>
<dbReference type="PANTHER" id="PTHR24099:SF16">
    <property type="entry name" value="E3 UBIQUITIN-PROTEIN LIGASE MIDLINE-1-LIKE ISOFORM X1"/>
    <property type="match status" value="1"/>
</dbReference>
<dbReference type="EMBL" id="CAWYQH010000152">
    <property type="protein sequence ID" value="CAK8695933.1"/>
    <property type="molecule type" value="Genomic_DNA"/>
</dbReference>
<dbReference type="SMART" id="SM00449">
    <property type="entry name" value="SPRY"/>
    <property type="match status" value="1"/>
</dbReference>
<dbReference type="InterPro" id="IPR006574">
    <property type="entry name" value="PRY"/>
</dbReference>
<evidence type="ECO:0000256" key="1">
    <source>
        <dbReference type="SAM" id="Coils"/>
    </source>
</evidence>
<accession>A0ABP0GW20</accession>
<protein>
    <recommendedName>
        <fullName evidence="3">B30.2/SPRY domain-containing protein</fullName>
    </recommendedName>
</protein>
<dbReference type="InterPro" id="IPR036116">
    <property type="entry name" value="FN3_sf"/>
</dbReference>